<dbReference type="Pfam" id="PF17583">
    <property type="entry name" value="DUF5484"/>
    <property type="match status" value="1"/>
</dbReference>
<gene>
    <name evidence="1" type="ORF">PSH1140_075</name>
</gene>
<evidence type="ECO:0000313" key="2">
    <source>
        <dbReference type="Proteomes" id="UP000244328"/>
    </source>
</evidence>
<dbReference type="EMBL" id="MG999954">
    <property type="protein sequence ID" value="AVR55280.1"/>
    <property type="molecule type" value="Genomic_DNA"/>
</dbReference>
<organism evidence="1 2">
    <name type="scientific">Enterobacter phage myPSH1140</name>
    <dbReference type="NCBI Taxonomy" id="2108137"/>
    <lineage>
        <taxon>Viruses</taxon>
        <taxon>Duplodnaviria</taxon>
        <taxon>Heunggongvirae</taxon>
        <taxon>Uroviricota</taxon>
        <taxon>Caudoviricetes</taxon>
        <taxon>Pantevenvirales</taxon>
        <taxon>Straboviridae</taxon>
        <taxon>Tevenvirinae</taxon>
        <taxon>Karamvirus</taxon>
        <taxon>Karamvirus mypsh1140</taxon>
    </lineage>
</organism>
<evidence type="ECO:0000313" key="1">
    <source>
        <dbReference type="EMBL" id="AVR55280.1"/>
    </source>
</evidence>
<accession>A0A2R3ZX04</accession>
<keyword evidence="2" id="KW-1185">Reference proteome</keyword>
<proteinExistence type="predicted"/>
<dbReference type="InterPro" id="IPR035141">
    <property type="entry name" value="DUF5484"/>
</dbReference>
<name>A0A2R3ZX04_9CAUD</name>
<reference evidence="1 2" key="1">
    <citation type="submission" date="2018-02" db="EMBL/GenBank/DDBJ databases">
        <title>Isolation, characterization and genome analysis of lytic bacteriophages against Enterobacter cloacae.</title>
        <authorList>
            <person name="Ramesh N."/>
            <person name="Prasanth M."/>
            <person name="Tamhankar A.J."/>
            <person name="Lundborg C.S."/>
        </authorList>
    </citation>
    <scope>NUCLEOTIDE SEQUENCE [LARGE SCALE GENOMIC DNA]</scope>
</reference>
<protein>
    <submittedName>
        <fullName evidence="1">Uncharacterized protein</fullName>
    </submittedName>
</protein>
<dbReference type="Proteomes" id="UP000244328">
    <property type="component" value="Segment"/>
</dbReference>
<sequence length="48" mass="5597">MAYLISNDVKRILFKSGMYIVDVPKGNTSSWTISNWINYIDENGEWVQ</sequence>